<sequence length="97" mass="9740">MPSFGPVLRSLLVTVALLSAFEAIRPLEHGAAGVVIGLVALAILALAVCVVAGPGILRASWTAPRRERDPSAVVAQSDPDAAGHARPRAPSVAASAA</sequence>
<evidence type="ECO:0000256" key="1">
    <source>
        <dbReference type="SAM" id="MobiDB-lite"/>
    </source>
</evidence>
<proteinExistence type="predicted"/>
<dbReference type="InterPro" id="IPR045635">
    <property type="entry name" value="DUF6412"/>
</dbReference>
<protein>
    <submittedName>
        <fullName evidence="3">Uncharacterized protein</fullName>
    </submittedName>
</protein>
<organism evidence="3 4">
    <name type="scientific">Microbacterium ulmi</name>
    <dbReference type="NCBI Taxonomy" id="179095"/>
    <lineage>
        <taxon>Bacteria</taxon>
        <taxon>Bacillati</taxon>
        <taxon>Actinomycetota</taxon>
        <taxon>Actinomycetes</taxon>
        <taxon>Micrococcales</taxon>
        <taxon>Microbacteriaceae</taxon>
        <taxon>Microbacterium</taxon>
    </lineage>
</organism>
<gene>
    <name evidence="3" type="ORF">HLA99_04095</name>
</gene>
<name>A0A7Y2Q0M7_9MICO</name>
<feature type="region of interest" description="Disordered" evidence="1">
    <location>
        <begin position="65"/>
        <end position="97"/>
    </location>
</feature>
<keyword evidence="2" id="KW-0812">Transmembrane</keyword>
<accession>A0A7Y2Q0M7</accession>
<evidence type="ECO:0000256" key="2">
    <source>
        <dbReference type="SAM" id="Phobius"/>
    </source>
</evidence>
<feature type="compositionally biased region" description="Low complexity" evidence="1">
    <location>
        <begin position="88"/>
        <end position="97"/>
    </location>
</feature>
<evidence type="ECO:0000313" key="3">
    <source>
        <dbReference type="EMBL" id="NNH03040.1"/>
    </source>
</evidence>
<comment type="caution">
    <text evidence="3">The sequence shown here is derived from an EMBL/GenBank/DDBJ whole genome shotgun (WGS) entry which is preliminary data.</text>
</comment>
<dbReference type="EMBL" id="JABEMB010000003">
    <property type="protein sequence ID" value="NNH03040.1"/>
    <property type="molecule type" value="Genomic_DNA"/>
</dbReference>
<evidence type="ECO:0000313" key="4">
    <source>
        <dbReference type="Proteomes" id="UP000543598"/>
    </source>
</evidence>
<feature type="transmembrane region" description="Helical" evidence="2">
    <location>
        <begin position="33"/>
        <end position="57"/>
    </location>
</feature>
<keyword evidence="2" id="KW-0472">Membrane</keyword>
<dbReference type="RefSeq" id="WP_167034794.1">
    <property type="nucleotide sequence ID" value="NZ_BAAANA010000002.1"/>
</dbReference>
<keyword evidence="2" id="KW-1133">Transmembrane helix</keyword>
<reference evidence="3 4" key="1">
    <citation type="submission" date="2020-05" db="EMBL/GenBank/DDBJ databases">
        <title>MicrobeNet Type strains.</title>
        <authorList>
            <person name="Nicholson A.C."/>
        </authorList>
    </citation>
    <scope>NUCLEOTIDE SEQUENCE [LARGE SCALE GENOMIC DNA]</scope>
    <source>
        <strain evidence="3 4">JCM 14282</strain>
    </source>
</reference>
<keyword evidence="4" id="KW-1185">Reference proteome</keyword>
<dbReference type="Pfam" id="PF19950">
    <property type="entry name" value="DUF6412"/>
    <property type="match status" value="1"/>
</dbReference>
<dbReference type="AlphaFoldDB" id="A0A7Y2Q0M7"/>
<dbReference type="Proteomes" id="UP000543598">
    <property type="component" value="Unassembled WGS sequence"/>
</dbReference>